<protein>
    <submittedName>
        <fullName evidence="2">COP9 signalosome complex subunit 8</fullName>
    </submittedName>
</protein>
<dbReference type="InterPro" id="IPR033205">
    <property type="entry name" value="COP9_CSN8"/>
</dbReference>
<organism evidence="2 3">
    <name type="scientific">Microtus ochrogaster</name>
    <name type="common">Prairie vole</name>
    <dbReference type="NCBI Taxonomy" id="79684"/>
    <lineage>
        <taxon>Eukaryota</taxon>
        <taxon>Metazoa</taxon>
        <taxon>Chordata</taxon>
        <taxon>Craniata</taxon>
        <taxon>Vertebrata</taxon>
        <taxon>Euteleostomi</taxon>
        <taxon>Mammalia</taxon>
        <taxon>Eutheria</taxon>
        <taxon>Euarchontoglires</taxon>
        <taxon>Glires</taxon>
        <taxon>Rodentia</taxon>
        <taxon>Myomorpha</taxon>
        <taxon>Muroidea</taxon>
        <taxon>Cricetidae</taxon>
        <taxon>Arvicolinae</taxon>
        <taxon>Microtus</taxon>
    </lineage>
</organism>
<gene>
    <name evidence="2" type="ORF">LTLLF_158300</name>
</gene>
<name>A0A8J6GF38_MICOH</name>
<keyword evidence="1" id="KW-0963">Cytoplasm</keyword>
<evidence type="ECO:0000313" key="3">
    <source>
        <dbReference type="Proteomes" id="UP000710432"/>
    </source>
</evidence>
<sequence length="119" mass="13168">MPRGPTWPLAWQGCDWRADSAFSFGKLWYQCENQELGDPEGIATPPVYDDFTAFVGLPVEEAVKGVLEQGWQADSATRMVLPRKPASGTLDVSFNRFLPLSEPTCFTNPQRAAACQLTD</sequence>
<proteinExistence type="predicted"/>
<dbReference type="PANTHER" id="PTHR13339:SF0">
    <property type="entry name" value="COP9 SIGNALOSOME COMPLEX SUBUNIT 8"/>
    <property type="match status" value="1"/>
</dbReference>
<dbReference type="GO" id="GO:0008180">
    <property type="term" value="C:COP9 signalosome"/>
    <property type="evidence" value="ECO:0007669"/>
    <property type="project" value="InterPro"/>
</dbReference>
<reference evidence="2" key="1">
    <citation type="submission" date="2020-03" db="EMBL/GenBank/DDBJ databases">
        <title>Studies in the Genomics of Life Span.</title>
        <authorList>
            <person name="Glass D."/>
        </authorList>
    </citation>
    <scope>NUCLEOTIDE SEQUENCE</scope>
    <source>
        <strain evidence="2">LTLLF</strain>
        <tissue evidence="2">Muscle</tissue>
    </source>
</reference>
<dbReference type="GO" id="GO:0000338">
    <property type="term" value="P:protein deneddylation"/>
    <property type="evidence" value="ECO:0007669"/>
    <property type="project" value="InterPro"/>
</dbReference>
<comment type="caution">
    <text evidence="2">The sequence shown here is derived from an EMBL/GenBank/DDBJ whole genome shotgun (WGS) entry which is preliminary data.</text>
</comment>
<evidence type="ECO:0000256" key="1">
    <source>
        <dbReference type="ARBA" id="ARBA00022490"/>
    </source>
</evidence>
<dbReference type="PANTHER" id="PTHR13339">
    <property type="entry name" value="COP9 SIGNALOSOME COMPLEX SUBUNIT 8"/>
    <property type="match status" value="1"/>
</dbReference>
<accession>A0A8J6GF38</accession>
<dbReference type="GO" id="GO:0010387">
    <property type="term" value="P:COP9 signalosome assembly"/>
    <property type="evidence" value="ECO:0007669"/>
    <property type="project" value="InterPro"/>
</dbReference>
<dbReference type="AlphaFoldDB" id="A0A8J6GF38"/>
<evidence type="ECO:0000313" key="2">
    <source>
        <dbReference type="EMBL" id="KAH0509802.1"/>
    </source>
</evidence>
<dbReference type="EMBL" id="JAATJU010022730">
    <property type="protein sequence ID" value="KAH0509802.1"/>
    <property type="molecule type" value="Genomic_DNA"/>
</dbReference>
<dbReference type="Proteomes" id="UP000710432">
    <property type="component" value="Unassembled WGS sequence"/>
</dbReference>